<dbReference type="GO" id="GO:0005525">
    <property type="term" value="F:GTP binding"/>
    <property type="evidence" value="ECO:0007669"/>
    <property type="project" value="InterPro"/>
</dbReference>
<dbReference type="GO" id="GO:0003924">
    <property type="term" value="F:GTPase activity"/>
    <property type="evidence" value="ECO:0007669"/>
    <property type="project" value="InterPro"/>
</dbReference>
<protein>
    <submittedName>
        <fullName evidence="2">GTP binding protein</fullName>
    </submittedName>
</protein>
<feature type="domain" description="Tr-type G" evidence="1">
    <location>
        <begin position="85"/>
        <end position="187"/>
    </location>
</feature>
<dbReference type="Proteomes" id="UP001139887">
    <property type="component" value="Unassembled WGS sequence"/>
</dbReference>
<dbReference type="EMBL" id="JANBUW010000436">
    <property type="protein sequence ID" value="KAJ2846869.1"/>
    <property type="molecule type" value="Genomic_DNA"/>
</dbReference>
<dbReference type="PANTHER" id="PTHR43721:SF9">
    <property type="entry name" value="GTP-BINDING PROTEIN 1"/>
    <property type="match status" value="1"/>
</dbReference>
<comment type="caution">
    <text evidence="2">The sequence shown here is derived from an EMBL/GenBank/DDBJ whole genome shotgun (WGS) entry which is preliminary data.</text>
</comment>
<organism evidence="2 3">
    <name type="scientific">Coemansia brasiliensis</name>
    <dbReference type="NCBI Taxonomy" id="2650707"/>
    <lineage>
        <taxon>Eukaryota</taxon>
        <taxon>Fungi</taxon>
        <taxon>Fungi incertae sedis</taxon>
        <taxon>Zoopagomycota</taxon>
        <taxon>Kickxellomycotina</taxon>
        <taxon>Kickxellomycetes</taxon>
        <taxon>Kickxellales</taxon>
        <taxon>Kickxellaceae</taxon>
        <taxon>Coemansia</taxon>
    </lineage>
</organism>
<dbReference type="OrthoDB" id="248233at2759"/>
<dbReference type="InterPro" id="IPR050055">
    <property type="entry name" value="EF-Tu_GTPase"/>
</dbReference>
<dbReference type="InterPro" id="IPR000795">
    <property type="entry name" value="T_Tr_GTP-bd_dom"/>
</dbReference>
<dbReference type="SUPFAM" id="SSF52540">
    <property type="entry name" value="P-loop containing nucleoside triphosphate hydrolases"/>
    <property type="match status" value="1"/>
</dbReference>
<evidence type="ECO:0000313" key="2">
    <source>
        <dbReference type="EMBL" id="KAJ2846869.1"/>
    </source>
</evidence>
<sequence length="204" mass="22468">MEIFRLSEGDGYAIYVIGVHDDGDVVGITNEEFESTVDTIKSMAHQLENTRIVSIGKRTVDSRDNRVVAEVHLSQKMPLPQTELRIAVLGDHGAGKSTVLGCITYNEEDDGRGKARLNLMRHQHELESGRTSSITLTAIGYSADGHVQNYANNRSAEDIYQRSQRVVTFIDTCGHTKHLKTTARALTGYTPHAFCVVIPADVAN</sequence>
<gene>
    <name evidence="2" type="primary">GTPBP2</name>
    <name evidence="2" type="ORF">IWW36_004138</name>
</gene>
<reference evidence="2" key="1">
    <citation type="submission" date="2022-07" db="EMBL/GenBank/DDBJ databases">
        <title>Phylogenomic reconstructions and comparative analyses of Kickxellomycotina fungi.</title>
        <authorList>
            <person name="Reynolds N.K."/>
            <person name="Stajich J.E."/>
            <person name="Barry K."/>
            <person name="Grigoriev I.V."/>
            <person name="Crous P."/>
            <person name="Smith M.E."/>
        </authorList>
    </citation>
    <scope>NUCLEOTIDE SEQUENCE</scope>
    <source>
        <strain evidence="2">NRRL 1566</strain>
    </source>
</reference>
<evidence type="ECO:0000313" key="3">
    <source>
        <dbReference type="Proteomes" id="UP001139887"/>
    </source>
</evidence>
<name>A0A9W8I8V7_9FUNG</name>
<dbReference type="AlphaFoldDB" id="A0A9W8I8V7"/>
<evidence type="ECO:0000259" key="1">
    <source>
        <dbReference type="Pfam" id="PF00009"/>
    </source>
</evidence>
<accession>A0A9W8I8V7</accession>
<keyword evidence="3" id="KW-1185">Reference proteome</keyword>
<dbReference type="PANTHER" id="PTHR43721">
    <property type="entry name" value="ELONGATION FACTOR TU-RELATED"/>
    <property type="match status" value="1"/>
</dbReference>
<dbReference type="GO" id="GO:0003746">
    <property type="term" value="F:translation elongation factor activity"/>
    <property type="evidence" value="ECO:0007669"/>
    <property type="project" value="TreeGrafter"/>
</dbReference>
<dbReference type="InterPro" id="IPR027417">
    <property type="entry name" value="P-loop_NTPase"/>
</dbReference>
<feature type="non-terminal residue" evidence="2">
    <location>
        <position position="1"/>
    </location>
</feature>
<dbReference type="Pfam" id="PF00009">
    <property type="entry name" value="GTP_EFTU"/>
    <property type="match status" value="1"/>
</dbReference>
<dbReference type="Gene3D" id="3.40.50.300">
    <property type="entry name" value="P-loop containing nucleotide triphosphate hydrolases"/>
    <property type="match status" value="1"/>
</dbReference>
<proteinExistence type="predicted"/>